<evidence type="ECO:0000313" key="1">
    <source>
        <dbReference type="EMBL" id="GAA4459969.1"/>
    </source>
</evidence>
<dbReference type="Proteomes" id="UP001500840">
    <property type="component" value="Unassembled WGS sequence"/>
</dbReference>
<comment type="caution">
    <text evidence="1">The sequence shown here is derived from an EMBL/GenBank/DDBJ whole genome shotgun (WGS) entry which is preliminary data.</text>
</comment>
<gene>
    <name evidence="1" type="ORF">GCM10023156_40260</name>
</gene>
<evidence type="ECO:0000313" key="2">
    <source>
        <dbReference type="Proteomes" id="UP001500840"/>
    </source>
</evidence>
<reference evidence="2" key="1">
    <citation type="journal article" date="2019" name="Int. J. Syst. Evol. Microbiol.">
        <title>The Global Catalogue of Microorganisms (GCM) 10K type strain sequencing project: providing services to taxonomists for standard genome sequencing and annotation.</title>
        <authorList>
            <consortium name="The Broad Institute Genomics Platform"/>
            <consortium name="The Broad Institute Genome Sequencing Center for Infectious Disease"/>
            <person name="Wu L."/>
            <person name="Ma J."/>
        </authorList>
    </citation>
    <scope>NUCLEOTIDE SEQUENCE [LARGE SCALE GENOMIC DNA]</scope>
    <source>
        <strain evidence="2">JCM 17759</strain>
    </source>
</reference>
<name>A0ABP8N4U9_9BACT</name>
<keyword evidence="2" id="KW-1185">Reference proteome</keyword>
<accession>A0ABP8N4U9</accession>
<dbReference type="EMBL" id="BAABGA010000049">
    <property type="protein sequence ID" value="GAA4459969.1"/>
    <property type="molecule type" value="Genomic_DNA"/>
</dbReference>
<organism evidence="1 2">
    <name type="scientific">Novipirellula rosea</name>
    <dbReference type="NCBI Taxonomy" id="1031540"/>
    <lineage>
        <taxon>Bacteria</taxon>
        <taxon>Pseudomonadati</taxon>
        <taxon>Planctomycetota</taxon>
        <taxon>Planctomycetia</taxon>
        <taxon>Pirellulales</taxon>
        <taxon>Pirellulaceae</taxon>
        <taxon>Novipirellula</taxon>
    </lineage>
</organism>
<proteinExistence type="predicted"/>
<sequence length="174" mass="19210">MRLHNQQFVERMRAIAHDGDTNPSVDGEGDLDDGLSVALNFMADRLAGRNVSGSLDHELAALVQLVVPDFSDACKIDLFEQGGSIRRFAKYACDDLLLEPAPHAAHGRASRPFCIKIALSDGIAFLGAIEFQRLPNQRPFTMDEHLDAKVLATRISKRIVGMTPTRYSGTIYRN</sequence>
<dbReference type="RefSeq" id="WP_345324937.1">
    <property type="nucleotide sequence ID" value="NZ_BAABGA010000049.1"/>
</dbReference>
<protein>
    <submittedName>
        <fullName evidence="1">Uncharacterized protein</fullName>
    </submittedName>
</protein>